<feature type="region of interest" description="Disordered" evidence="1">
    <location>
        <begin position="830"/>
        <end position="877"/>
    </location>
</feature>
<dbReference type="InterPro" id="IPR050517">
    <property type="entry name" value="DDR_Repair_Kinase"/>
</dbReference>
<protein>
    <submittedName>
        <fullName evidence="2">Uncharacterized protein</fullName>
    </submittedName>
</protein>
<dbReference type="EMBL" id="KQ241612">
    <property type="protein sequence ID" value="KNC87363.1"/>
    <property type="molecule type" value="Genomic_DNA"/>
</dbReference>
<dbReference type="Pfam" id="PF20206">
    <property type="entry name" value="Tra1_ring"/>
    <property type="match status" value="1"/>
</dbReference>
<feature type="region of interest" description="Disordered" evidence="1">
    <location>
        <begin position="487"/>
        <end position="537"/>
    </location>
</feature>
<dbReference type="GO" id="GO:0000124">
    <property type="term" value="C:SAGA complex"/>
    <property type="evidence" value="ECO:0007669"/>
    <property type="project" value="TreeGrafter"/>
</dbReference>
<gene>
    <name evidence="2" type="ORF">SARC_00504</name>
</gene>
<dbReference type="InterPro" id="IPR046807">
    <property type="entry name" value="Tra1_central"/>
</dbReference>
<feature type="compositionally biased region" description="Polar residues" evidence="1">
    <location>
        <begin position="761"/>
        <end position="780"/>
    </location>
</feature>
<dbReference type="SUPFAM" id="SSF48371">
    <property type="entry name" value="ARM repeat"/>
    <property type="match status" value="1"/>
</dbReference>
<feature type="compositionally biased region" description="Polar residues" evidence="1">
    <location>
        <begin position="861"/>
        <end position="876"/>
    </location>
</feature>
<organism evidence="2 3">
    <name type="scientific">Sphaeroforma arctica JP610</name>
    <dbReference type="NCBI Taxonomy" id="667725"/>
    <lineage>
        <taxon>Eukaryota</taxon>
        <taxon>Ichthyosporea</taxon>
        <taxon>Ichthyophonida</taxon>
        <taxon>Sphaeroforma</taxon>
    </lineage>
</organism>
<dbReference type="eggNOG" id="KOG0889">
    <property type="taxonomic scope" value="Eukaryota"/>
</dbReference>
<feature type="compositionally biased region" description="Low complexity" evidence="1">
    <location>
        <begin position="658"/>
        <end position="670"/>
    </location>
</feature>
<feature type="compositionally biased region" description="Polar residues" evidence="1">
    <location>
        <begin position="830"/>
        <end position="842"/>
    </location>
</feature>
<proteinExistence type="predicted"/>
<dbReference type="Pfam" id="PF20175">
    <property type="entry name" value="Tra1_central"/>
    <property type="match status" value="1"/>
</dbReference>
<dbReference type="Proteomes" id="UP000054560">
    <property type="component" value="Unassembled WGS sequence"/>
</dbReference>
<dbReference type="GO" id="GO:0005634">
    <property type="term" value="C:nucleus"/>
    <property type="evidence" value="ECO:0007669"/>
    <property type="project" value="TreeGrafter"/>
</dbReference>
<feature type="region of interest" description="Disordered" evidence="1">
    <location>
        <begin position="653"/>
        <end position="673"/>
    </location>
</feature>
<reference evidence="2 3" key="1">
    <citation type="submission" date="2011-02" db="EMBL/GenBank/DDBJ databases">
        <title>The Genome Sequence of Sphaeroforma arctica JP610.</title>
        <authorList>
            <consortium name="The Broad Institute Genome Sequencing Platform"/>
            <person name="Russ C."/>
            <person name="Cuomo C."/>
            <person name="Young S.K."/>
            <person name="Zeng Q."/>
            <person name="Gargeya S."/>
            <person name="Alvarado L."/>
            <person name="Berlin A."/>
            <person name="Chapman S.B."/>
            <person name="Chen Z."/>
            <person name="Freedman E."/>
            <person name="Gellesch M."/>
            <person name="Goldberg J."/>
            <person name="Griggs A."/>
            <person name="Gujja S."/>
            <person name="Heilman E."/>
            <person name="Heiman D."/>
            <person name="Howarth C."/>
            <person name="Mehta T."/>
            <person name="Neiman D."/>
            <person name="Pearson M."/>
            <person name="Roberts A."/>
            <person name="Saif S."/>
            <person name="Shea T."/>
            <person name="Shenoy N."/>
            <person name="Sisk P."/>
            <person name="Stolte C."/>
            <person name="Sykes S."/>
            <person name="White J."/>
            <person name="Yandava C."/>
            <person name="Burger G."/>
            <person name="Gray M.W."/>
            <person name="Holland P.W.H."/>
            <person name="King N."/>
            <person name="Lang F.B.F."/>
            <person name="Roger A.J."/>
            <person name="Ruiz-Trillo I."/>
            <person name="Haas B."/>
            <person name="Nusbaum C."/>
            <person name="Birren B."/>
        </authorList>
    </citation>
    <scope>NUCLEOTIDE SEQUENCE [LARGE SCALE GENOMIC DNA]</scope>
    <source>
        <strain evidence="2 3">JP610</strain>
    </source>
</reference>
<name>A0A0L0GGC5_9EUKA</name>
<evidence type="ECO:0000313" key="3">
    <source>
        <dbReference type="Proteomes" id="UP000054560"/>
    </source>
</evidence>
<dbReference type="PANTHER" id="PTHR11139:SF1">
    <property type="entry name" value="TRANSFORMATION_TRANSCRIPTION DOMAIN-ASSOCIATED PROTEIN"/>
    <property type="match status" value="1"/>
</dbReference>
<dbReference type="PANTHER" id="PTHR11139">
    <property type="entry name" value="ATAXIA TELANGIECTASIA MUTATED ATM -RELATED"/>
    <property type="match status" value="1"/>
</dbReference>
<evidence type="ECO:0000313" key="2">
    <source>
        <dbReference type="EMBL" id="KNC87363.1"/>
    </source>
</evidence>
<feature type="compositionally biased region" description="Low complexity" evidence="1">
    <location>
        <begin position="794"/>
        <end position="816"/>
    </location>
</feature>
<dbReference type="GO" id="GO:0006281">
    <property type="term" value="P:DNA repair"/>
    <property type="evidence" value="ECO:0007669"/>
    <property type="project" value="TreeGrafter"/>
</dbReference>
<feature type="region of interest" description="Disordered" evidence="1">
    <location>
        <begin position="761"/>
        <end position="816"/>
    </location>
</feature>
<dbReference type="InterPro" id="IPR016024">
    <property type="entry name" value="ARM-type_fold"/>
</dbReference>
<accession>A0A0L0GGC5</accession>
<feature type="region of interest" description="Disordered" evidence="1">
    <location>
        <begin position="298"/>
        <end position="320"/>
    </location>
</feature>
<dbReference type="GO" id="GO:0006355">
    <property type="term" value="P:regulation of DNA-templated transcription"/>
    <property type="evidence" value="ECO:0007669"/>
    <property type="project" value="TreeGrafter"/>
</dbReference>
<feature type="compositionally biased region" description="Low complexity" evidence="1">
    <location>
        <begin position="491"/>
        <end position="519"/>
    </location>
</feature>
<keyword evidence="3" id="KW-1185">Reference proteome</keyword>
<evidence type="ECO:0000256" key="1">
    <source>
        <dbReference type="SAM" id="MobiDB-lite"/>
    </source>
</evidence>
<feature type="compositionally biased region" description="Basic and acidic residues" evidence="1">
    <location>
        <begin position="522"/>
        <end position="534"/>
    </location>
</feature>
<sequence>MHASVTRAVVERSQDFLLSSVRTLKDTFVLDHAVFSQILLKFLISRLDALGGDDDILASAMLKLFKLVFNAVHMFPEQNEVVLQVNLSTIIMRSMTLATTVRQPNKLFLLLRNLFRSIGGGKFEMLYKEFLPLLPVLLERLNKLILVACHRTTQYLFVELCLTVPVRLSALLPYLHWLMRPLVLALSAGPNDLVLQGMRTLELCIDNLTPEYLDPIIAPVKEELLHALWIHIQPPPAYQSHAFTAMVILGKLGGRNRRALKTPPLLEYVHDPFVGVKCRLSVPTSAVNSQELLINYRTRTGESEDKARNDQPTLTLTRPTTENVSLHLGSNGLAAGAAGTTAAAPPAPSTSSTPLGDFELQLDGPLRLAHFVLTRDLDNANFSSPFAVTSFEPNYRVNGKMACTNTNSSPIATQATAAMASAGMTKTAAKENGMGGSGGTGVDLGRVREVHRRHALELAQCVVVLTLELTATGNTKDLLATLAAKNRTKPTAASSGDSGTTSATVKAKAADASAQGPAAMDIDEKGPAGEEKAARTTLPGEARVQREQLVMALMCVCASMAMPSLAEDATLFMAGVVRHFAILMTTEQRSMSRASTPPAPKAKPTVAIDSSVIVDVVGQCYTNIKREWVDVGKRIMDDLLACTATCLDAGSAGTLKRSSSGSPQPTTTPTHTLEDVQRLIFGTRMTERFVLACYRNAWYQKKGGTLGLQHLFASMPLKWCVRHQLLAVQGLVSLLSKADLDAGSVAEEALLTLTEILTKCNPSSAAPTPSATGLTTTANGSVAGPGSKVRGTISTAVPAPTSTPTPSTTTSVPTAPASSAFNMQQTAITPGTVGKASTTATSAGIKRNPTTGTSATTSAGNHSMPTHGTTPQTSAGANIPTPNYFINVVTYLVTQMTATKELCRTAVNDALLLLAQSRGVSVASLLTTPSVHGVMLKTVLPAMDKKSMRSLFDAKQVGVLAGLSACLSMRPNPPLTFKTTDHLARTVSEVLQQTDTDDTATNVMKPAKESEGSMPLTLLGKRYKVLAAAMATYGFDDSFSLAQRNRFISLFLMGLASATKEITQASHDGILFYRNNIAKDLLQTSLAPVLRSLADYRRLTKNSLDGLSRLLTLLNSCFNDTLGEKLLEHLDKFADLQASGNGQVTVAGAANGCAAGVAAAGVTGLAGGVASAAPQRGGNTIKMTEDMGVVASVIDIFHQLPPTAVGFMDRLVPKVLTLECRFNRHTASPFLTPLVRFFTRFPGESMTYLYRQLNSPVFSDLLARVFEDAECGDLKAYVAEHSDVFIHQTFSMATAVEEMRYLAYSSRLRMLALRITKSLMATNPLVLESCPQLLTELRFIWRRLGLTLPVGDVSHTKECQLVVDIHMMHIKASPNHPEAIQSLFDLVSVFTRRCILDDGYVSHFYFTVVPDLYTASSKKLLFVRFLDTFDDETVTDETKALLLQKLILPVLSAAFNDGDTLLVLDDALMVRIIKSLMDEPNPANSPDSTILGDSTRNSPLPAQCAFNISLGVSYGGPTCPIISDMGLFLTYHQRIVNLFDPTTHILSFRQQAPALNTTTSHLWQQTQILN</sequence>
<dbReference type="STRING" id="667725.A0A0L0GGC5"/>
<feature type="compositionally biased region" description="Low complexity" evidence="1">
    <location>
        <begin position="850"/>
        <end position="860"/>
    </location>
</feature>
<dbReference type="OrthoDB" id="5570127at2759"/>
<dbReference type="InterPro" id="IPR046805">
    <property type="entry name" value="Tra1_ring"/>
</dbReference>
<dbReference type="RefSeq" id="XP_014161265.1">
    <property type="nucleotide sequence ID" value="XM_014305790.1"/>
</dbReference>
<dbReference type="GO" id="GO:0035267">
    <property type="term" value="C:NuA4 histone acetyltransferase complex"/>
    <property type="evidence" value="ECO:0007669"/>
    <property type="project" value="TreeGrafter"/>
</dbReference>
<feature type="compositionally biased region" description="Polar residues" evidence="1">
    <location>
        <begin position="310"/>
        <end position="320"/>
    </location>
</feature>
<feature type="compositionally biased region" description="Basic and acidic residues" evidence="1">
    <location>
        <begin position="299"/>
        <end position="309"/>
    </location>
</feature>
<dbReference type="GeneID" id="25901008"/>